<protein>
    <submittedName>
        <fullName evidence="1">Uncharacterized protein</fullName>
    </submittedName>
</protein>
<comment type="caution">
    <text evidence="1">The sequence shown here is derived from an EMBL/GenBank/DDBJ whole genome shotgun (WGS) entry which is preliminary data.</text>
</comment>
<dbReference type="AlphaFoldDB" id="X1S2K1"/>
<organism evidence="1">
    <name type="scientific">marine sediment metagenome</name>
    <dbReference type="NCBI Taxonomy" id="412755"/>
    <lineage>
        <taxon>unclassified sequences</taxon>
        <taxon>metagenomes</taxon>
        <taxon>ecological metagenomes</taxon>
    </lineage>
</organism>
<proteinExistence type="predicted"/>
<evidence type="ECO:0000313" key="1">
    <source>
        <dbReference type="EMBL" id="GAI69665.1"/>
    </source>
</evidence>
<name>X1S2K1_9ZZZZ</name>
<dbReference type="EMBL" id="BARW01002262">
    <property type="protein sequence ID" value="GAI69665.1"/>
    <property type="molecule type" value="Genomic_DNA"/>
</dbReference>
<accession>X1S2K1</accession>
<gene>
    <name evidence="1" type="ORF">S12H4_06438</name>
</gene>
<sequence>MGTPEDVAAENYFTPPEEVKSKMKVSEAIEVLTRWAQQPPGVVFSDELPAVKLGIEALKRVRVLRASELASPRKHLTGETPEEEVK</sequence>
<reference evidence="1" key="1">
    <citation type="journal article" date="2014" name="Front. Microbiol.">
        <title>High frequency of phylogenetically diverse reductive dehalogenase-homologous genes in deep subseafloor sedimentary metagenomes.</title>
        <authorList>
            <person name="Kawai M."/>
            <person name="Futagami T."/>
            <person name="Toyoda A."/>
            <person name="Takaki Y."/>
            <person name="Nishi S."/>
            <person name="Hori S."/>
            <person name="Arai W."/>
            <person name="Tsubouchi T."/>
            <person name="Morono Y."/>
            <person name="Uchiyama I."/>
            <person name="Ito T."/>
            <person name="Fujiyama A."/>
            <person name="Inagaki F."/>
            <person name="Takami H."/>
        </authorList>
    </citation>
    <scope>NUCLEOTIDE SEQUENCE</scope>
    <source>
        <strain evidence="1">Expedition CK06-06</strain>
    </source>
</reference>